<sequence>MVPTIEGQTYNFINSGLYDGLFVLQDTETETLWNHMTGEAVYGLHAGLNMPISNLLHMNVKKALATDQDMGIAISDRRYNLAGNTAGVGGTYSPDN</sequence>
<dbReference type="AlphaFoldDB" id="A0A383CRE1"/>
<name>A0A383CRE1_9ZZZZ</name>
<gene>
    <name evidence="1" type="ORF">METZ01_LOCUS487626</name>
</gene>
<feature type="non-terminal residue" evidence="1">
    <location>
        <position position="96"/>
    </location>
</feature>
<reference evidence="1" key="1">
    <citation type="submission" date="2018-05" db="EMBL/GenBank/DDBJ databases">
        <authorList>
            <person name="Lanie J.A."/>
            <person name="Ng W.-L."/>
            <person name="Kazmierczak K.M."/>
            <person name="Andrzejewski T.M."/>
            <person name="Davidsen T.M."/>
            <person name="Wayne K.J."/>
            <person name="Tettelin H."/>
            <person name="Glass J.I."/>
            <person name="Rusch D."/>
            <person name="Podicherti R."/>
            <person name="Tsui H.-C.T."/>
            <person name="Winkler M.E."/>
        </authorList>
    </citation>
    <scope>NUCLEOTIDE SEQUENCE</scope>
</reference>
<proteinExistence type="predicted"/>
<organism evidence="1">
    <name type="scientific">marine metagenome</name>
    <dbReference type="NCBI Taxonomy" id="408172"/>
    <lineage>
        <taxon>unclassified sequences</taxon>
        <taxon>metagenomes</taxon>
        <taxon>ecological metagenomes</taxon>
    </lineage>
</organism>
<protein>
    <submittedName>
        <fullName evidence="1">Uncharacterized protein</fullName>
    </submittedName>
</protein>
<dbReference type="EMBL" id="UINC01211041">
    <property type="protein sequence ID" value="SVE34772.1"/>
    <property type="molecule type" value="Genomic_DNA"/>
</dbReference>
<evidence type="ECO:0000313" key="1">
    <source>
        <dbReference type="EMBL" id="SVE34772.1"/>
    </source>
</evidence>
<accession>A0A383CRE1</accession>